<sequence>MSTTLTPSTFPMSPVAAALMTKQRFFKPFLIASIKQTMKEQHVSGAELARRTGYPYTTLQRKLAGKSKLYVPDVLHFADALDTLAAEWFENMEAAAEWIVDSLGSAAGLDDVDALANGLEVDPYELLKATMDARTAGTVNLLQPALVRVITRRLRELGMTKAALASAVGMHPTSLSARLNGRQPLDTAEIDRIAAALGIGTAFDLINLADLDAEQVTR</sequence>
<evidence type="ECO:0000259" key="1">
    <source>
        <dbReference type="PROSITE" id="PS50943"/>
    </source>
</evidence>
<dbReference type="CDD" id="cd00093">
    <property type="entry name" value="HTH_XRE"/>
    <property type="match status" value="2"/>
</dbReference>
<dbReference type="SUPFAM" id="SSF47413">
    <property type="entry name" value="lambda repressor-like DNA-binding domains"/>
    <property type="match status" value="2"/>
</dbReference>
<dbReference type="Proteomes" id="UP001244136">
    <property type="component" value="Chromosome"/>
</dbReference>
<dbReference type="SMART" id="SM00530">
    <property type="entry name" value="HTH_XRE"/>
    <property type="match status" value="2"/>
</dbReference>
<evidence type="ECO:0000313" key="2">
    <source>
        <dbReference type="EMBL" id="WGT47229.1"/>
    </source>
</evidence>
<organism evidence="2 3">
    <name type="scientific">Tessaracoccus lacteus</name>
    <dbReference type="NCBI Taxonomy" id="3041766"/>
    <lineage>
        <taxon>Bacteria</taxon>
        <taxon>Bacillati</taxon>
        <taxon>Actinomycetota</taxon>
        <taxon>Actinomycetes</taxon>
        <taxon>Propionibacteriales</taxon>
        <taxon>Propionibacteriaceae</taxon>
        <taxon>Tessaracoccus</taxon>
    </lineage>
</organism>
<accession>A0ABY8PXK5</accession>
<evidence type="ECO:0000313" key="3">
    <source>
        <dbReference type="Proteomes" id="UP001244136"/>
    </source>
</evidence>
<dbReference type="InterPro" id="IPR001387">
    <property type="entry name" value="Cro/C1-type_HTH"/>
</dbReference>
<proteinExistence type="predicted"/>
<dbReference type="Gene3D" id="1.10.260.40">
    <property type="entry name" value="lambda repressor-like DNA-binding domains"/>
    <property type="match status" value="2"/>
</dbReference>
<protein>
    <submittedName>
        <fullName evidence="2">Helix-turn-helix transcriptional regulator</fullName>
    </submittedName>
</protein>
<dbReference type="EMBL" id="CP123967">
    <property type="protein sequence ID" value="WGT47229.1"/>
    <property type="molecule type" value="Genomic_DNA"/>
</dbReference>
<name>A0ABY8PXK5_9ACTN</name>
<reference evidence="2 3" key="1">
    <citation type="journal article" date="2008" name="Int. J. Syst. Evol. Microbiol.">
        <title>Tessaracoccus flavescens sp. nov., isolated from marine sediment.</title>
        <authorList>
            <person name="Lee D.W."/>
            <person name="Lee S.D."/>
        </authorList>
    </citation>
    <scope>NUCLEOTIDE SEQUENCE [LARGE SCALE GENOMIC DNA]</scope>
    <source>
        <strain evidence="2 3">T21</strain>
    </source>
</reference>
<dbReference type="PROSITE" id="PS50943">
    <property type="entry name" value="HTH_CROC1"/>
    <property type="match status" value="1"/>
</dbReference>
<gene>
    <name evidence="2" type="ORF">QH948_00075</name>
</gene>
<dbReference type="RefSeq" id="WP_281144964.1">
    <property type="nucleotide sequence ID" value="NZ_CP123967.1"/>
</dbReference>
<feature type="domain" description="HTH cro/C1-type" evidence="1">
    <location>
        <begin position="150"/>
        <end position="205"/>
    </location>
</feature>
<dbReference type="InterPro" id="IPR010982">
    <property type="entry name" value="Lambda_DNA-bd_dom_sf"/>
</dbReference>
<dbReference type="Pfam" id="PF01381">
    <property type="entry name" value="HTH_3"/>
    <property type="match status" value="1"/>
</dbReference>
<keyword evidence="3" id="KW-1185">Reference proteome</keyword>